<name>A0A6P0HIS5_9ACTN</name>
<dbReference type="GO" id="GO:0003677">
    <property type="term" value="F:DNA binding"/>
    <property type="evidence" value="ECO:0007669"/>
    <property type="project" value="UniProtKB-KW"/>
</dbReference>
<dbReference type="InterPro" id="IPR009061">
    <property type="entry name" value="DNA-bd_dom_put_sf"/>
</dbReference>
<dbReference type="PANTHER" id="PTHR30204:SF69">
    <property type="entry name" value="MERR-FAMILY TRANSCRIPTIONAL REGULATOR"/>
    <property type="match status" value="1"/>
</dbReference>
<feature type="domain" description="HTH merR-type" evidence="5">
    <location>
        <begin position="5"/>
        <end position="73"/>
    </location>
</feature>
<gene>
    <name evidence="6" type="ORF">G3T38_07815</name>
</gene>
<proteinExistence type="predicted"/>
<dbReference type="PANTHER" id="PTHR30204">
    <property type="entry name" value="REDOX-CYCLING DRUG-SENSING TRANSCRIPTIONAL ACTIVATOR SOXR"/>
    <property type="match status" value="1"/>
</dbReference>
<keyword evidence="4" id="KW-0804">Transcription</keyword>
<evidence type="ECO:0000313" key="6">
    <source>
        <dbReference type="EMBL" id="NEN78180.1"/>
    </source>
</evidence>
<accession>A0A6P0HIS5</accession>
<dbReference type="SMART" id="SM00422">
    <property type="entry name" value="HTH_MERR"/>
    <property type="match status" value="1"/>
</dbReference>
<dbReference type="GO" id="GO:0003700">
    <property type="term" value="F:DNA-binding transcription factor activity"/>
    <property type="evidence" value="ECO:0007669"/>
    <property type="project" value="InterPro"/>
</dbReference>
<dbReference type="RefSeq" id="WP_163771628.1">
    <property type="nucleotide sequence ID" value="NZ_JAAGXA010000004.1"/>
</dbReference>
<dbReference type="AlphaFoldDB" id="A0A6P0HIS5"/>
<organism evidence="6 7">
    <name type="scientific">Nocardioides zeae</name>
    <dbReference type="NCBI Taxonomy" id="1457234"/>
    <lineage>
        <taxon>Bacteria</taxon>
        <taxon>Bacillati</taxon>
        <taxon>Actinomycetota</taxon>
        <taxon>Actinomycetes</taxon>
        <taxon>Propionibacteriales</taxon>
        <taxon>Nocardioidaceae</taxon>
        <taxon>Nocardioides</taxon>
    </lineage>
</organism>
<dbReference type="EMBL" id="JAAGXA010000004">
    <property type="protein sequence ID" value="NEN78180.1"/>
    <property type="molecule type" value="Genomic_DNA"/>
</dbReference>
<evidence type="ECO:0000256" key="4">
    <source>
        <dbReference type="ARBA" id="ARBA00023163"/>
    </source>
</evidence>
<dbReference type="Proteomes" id="UP000468687">
    <property type="component" value="Unassembled WGS sequence"/>
</dbReference>
<reference evidence="6 7" key="1">
    <citation type="journal article" date="2014" name="Int. J. Syst. Evol. Microbiol.">
        <title>Nocardioides zeae sp. nov., isolated from the stem of Zea mays.</title>
        <authorList>
            <person name="Glaeser S.P."/>
            <person name="McInroy J.A."/>
            <person name="Busse H.J."/>
            <person name="Kampfer P."/>
        </authorList>
    </citation>
    <scope>NUCLEOTIDE SEQUENCE [LARGE SCALE GENOMIC DNA]</scope>
    <source>
        <strain evidence="6 7">JCM 30728</strain>
    </source>
</reference>
<keyword evidence="1" id="KW-0678">Repressor</keyword>
<evidence type="ECO:0000256" key="2">
    <source>
        <dbReference type="ARBA" id="ARBA00023015"/>
    </source>
</evidence>
<keyword evidence="7" id="KW-1185">Reference proteome</keyword>
<dbReference type="PROSITE" id="PS50937">
    <property type="entry name" value="HTH_MERR_2"/>
    <property type="match status" value="1"/>
</dbReference>
<comment type="caution">
    <text evidence="6">The sequence shown here is derived from an EMBL/GenBank/DDBJ whole genome shotgun (WGS) entry which is preliminary data.</text>
</comment>
<evidence type="ECO:0000256" key="1">
    <source>
        <dbReference type="ARBA" id="ARBA00022491"/>
    </source>
</evidence>
<evidence type="ECO:0000313" key="7">
    <source>
        <dbReference type="Proteomes" id="UP000468687"/>
    </source>
</evidence>
<dbReference type="SUPFAM" id="SSF46955">
    <property type="entry name" value="Putative DNA-binding domain"/>
    <property type="match status" value="1"/>
</dbReference>
<keyword evidence="3" id="KW-0238">DNA-binding</keyword>
<evidence type="ECO:0000259" key="5">
    <source>
        <dbReference type="PROSITE" id="PS50937"/>
    </source>
</evidence>
<dbReference type="InterPro" id="IPR000551">
    <property type="entry name" value="MerR-type_HTH_dom"/>
</dbReference>
<dbReference type="Pfam" id="PF13411">
    <property type="entry name" value="MerR_1"/>
    <property type="match status" value="1"/>
</dbReference>
<sequence length="155" mass="17580">MKSSEWSIGAAASRFGLETHVLRHWEDEGLLEPGRDGAGRRRYVERDIVRIAAIVRNKAAGMTLEQIRILLDSEAEGRREVLQAHLDDIAERVRSMELWREMTEHALACRAHDVTNCPRYKGFLADLLDESRPRPPLPAEASWEGAVRRARAAVD</sequence>
<evidence type="ECO:0000256" key="3">
    <source>
        <dbReference type="ARBA" id="ARBA00023125"/>
    </source>
</evidence>
<dbReference type="InterPro" id="IPR047057">
    <property type="entry name" value="MerR_fam"/>
</dbReference>
<keyword evidence="2" id="KW-0805">Transcription regulation</keyword>
<protein>
    <submittedName>
        <fullName evidence="6">MerR family transcriptional regulator</fullName>
    </submittedName>
</protein>
<dbReference type="Gene3D" id="1.10.1660.10">
    <property type="match status" value="1"/>
</dbReference>